<dbReference type="FunFam" id="1.20.1250.20:FF:000064">
    <property type="entry name" value="MFS allantoate transporter"/>
    <property type="match status" value="1"/>
</dbReference>
<dbReference type="OrthoDB" id="6730379at2759"/>
<feature type="transmembrane region" description="Helical" evidence="7">
    <location>
        <begin position="367"/>
        <end position="384"/>
    </location>
</feature>
<evidence type="ECO:0000256" key="4">
    <source>
        <dbReference type="ARBA" id="ARBA00022989"/>
    </source>
</evidence>
<feature type="transmembrane region" description="Helical" evidence="7">
    <location>
        <begin position="198"/>
        <end position="218"/>
    </location>
</feature>
<dbReference type="PANTHER" id="PTHR43791:SF97">
    <property type="entry name" value="ALLANTOATE TRANSPORTER, PUTATIVE (AFU_ORTHOLOGUE AFUA_1G14700)-RELATED"/>
    <property type="match status" value="1"/>
</dbReference>
<dbReference type="GO" id="GO:0016020">
    <property type="term" value="C:membrane"/>
    <property type="evidence" value="ECO:0007669"/>
    <property type="project" value="UniProtKB-SubCell"/>
</dbReference>
<evidence type="ECO:0000256" key="6">
    <source>
        <dbReference type="ARBA" id="ARBA00037968"/>
    </source>
</evidence>
<evidence type="ECO:0000313" key="9">
    <source>
        <dbReference type="EMBL" id="EXJ92787.1"/>
    </source>
</evidence>
<dbReference type="HOGENOM" id="CLU_001265_0_5_1"/>
<evidence type="ECO:0000256" key="2">
    <source>
        <dbReference type="ARBA" id="ARBA00022448"/>
    </source>
</evidence>
<comment type="similarity">
    <text evidence="6">Belongs to the major facilitator superfamily. Allantoate permease family.</text>
</comment>
<evidence type="ECO:0000313" key="10">
    <source>
        <dbReference type="Proteomes" id="UP000019478"/>
    </source>
</evidence>
<keyword evidence="2" id="KW-0813">Transport</keyword>
<dbReference type="RefSeq" id="XP_007729677.1">
    <property type="nucleotide sequence ID" value="XM_007731487.1"/>
</dbReference>
<sequence>MNDNDTKPAEVDVVVQPRATAPASQLGSIDVIEPLTDHADEALRFVEKHEGFSYTVEEDKAVLKKIDRHLMPLLFVSYLFQYMDKSIMAQSLVYGLREDLGLKGQEYSWCGSIFFFGYLAVQPFSGLVMHRLPLGRFVTVISLAWAVVVFCTAGASNFSGLMAARFFLGVAEGCISPAYVLVTGMWYKKDEIPRRTTIWFAANGLAIILQAVISYGIGHIRHTGVATWKWFFIIFGLAGLVLSVFLFVFMPDSPLTAKFLDDHEKMVAIERLRDNRTGVANREFKRYQFVEALKDPLAYYNFFHVILVAVPNSGVTFFGTLIIKNFGYDSFISSLLMMPYGAVMLIVLPAAGYITSKYPNTRCINQFCTSFPAIIGAALVYYLASDNQAGRLAGFYMTAASNAALPLQLSLLNSNTAGHTKRSITNAILFLGYAVGFIIGPQFFLTSQAPKYPMGFETMLITFALLTVFPVGLYLYLTWLNRKKDAALIRAGGEVVYTHNEEFLDLTDREQLHFRYSK</sequence>
<evidence type="ECO:0000256" key="1">
    <source>
        <dbReference type="ARBA" id="ARBA00004141"/>
    </source>
</evidence>
<dbReference type="Pfam" id="PF07690">
    <property type="entry name" value="MFS_1"/>
    <property type="match status" value="1"/>
</dbReference>
<feature type="transmembrane region" description="Helical" evidence="7">
    <location>
        <begin position="137"/>
        <end position="156"/>
    </location>
</feature>
<gene>
    <name evidence="9" type="ORF">A1O3_01339</name>
</gene>
<accession>W9YIS1</accession>
<keyword evidence="4 7" id="KW-1133">Transmembrane helix</keyword>
<feature type="transmembrane region" description="Helical" evidence="7">
    <location>
        <begin position="302"/>
        <end position="323"/>
    </location>
</feature>
<evidence type="ECO:0000259" key="8">
    <source>
        <dbReference type="PROSITE" id="PS50850"/>
    </source>
</evidence>
<feature type="transmembrane region" description="Helical" evidence="7">
    <location>
        <begin position="230"/>
        <end position="250"/>
    </location>
</feature>
<evidence type="ECO:0000256" key="3">
    <source>
        <dbReference type="ARBA" id="ARBA00022692"/>
    </source>
</evidence>
<dbReference type="InterPro" id="IPR011701">
    <property type="entry name" value="MFS"/>
</dbReference>
<comment type="caution">
    <text evidence="9">The sequence shown here is derived from an EMBL/GenBank/DDBJ whole genome shotgun (WGS) entry which is preliminary data.</text>
</comment>
<dbReference type="SUPFAM" id="SSF103473">
    <property type="entry name" value="MFS general substrate transporter"/>
    <property type="match status" value="1"/>
</dbReference>
<dbReference type="InterPro" id="IPR036259">
    <property type="entry name" value="MFS_trans_sf"/>
</dbReference>
<feature type="domain" description="Major facilitator superfamily (MFS) profile" evidence="8">
    <location>
        <begin position="70"/>
        <end position="482"/>
    </location>
</feature>
<keyword evidence="5 7" id="KW-0472">Membrane</keyword>
<feature type="transmembrane region" description="Helical" evidence="7">
    <location>
        <begin position="424"/>
        <end position="444"/>
    </location>
</feature>
<feature type="transmembrane region" description="Helical" evidence="7">
    <location>
        <begin position="162"/>
        <end position="186"/>
    </location>
</feature>
<keyword evidence="3 7" id="KW-0812">Transmembrane</keyword>
<keyword evidence="10" id="KW-1185">Reference proteome</keyword>
<dbReference type="Gene3D" id="1.20.1250.20">
    <property type="entry name" value="MFS general substrate transporter like domains"/>
    <property type="match status" value="2"/>
</dbReference>
<evidence type="ECO:0000256" key="5">
    <source>
        <dbReference type="ARBA" id="ARBA00023136"/>
    </source>
</evidence>
<comment type="subcellular location">
    <subcellularLocation>
        <location evidence="1">Membrane</location>
        <topology evidence="1">Multi-pass membrane protein</topology>
    </subcellularLocation>
</comment>
<dbReference type="GeneID" id="19165477"/>
<reference evidence="9 10" key="1">
    <citation type="submission" date="2013-03" db="EMBL/GenBank/DDBJ databases">
        <title>The Genome Sequence of Capronia epimyces CBS 606.96.</title>
        <authorList>
            <consortium name="The Broad Institute Genomics Platform"/>
            <person name="Cuomo C."/>
            <person name="de Hoog S."/>
            <person name="Gorbushina A."/>
            <person name="Walker B."/>
            <person name="Young S.K."/>
            <person name="Zeng Q."/>
            <person name="Gargeya S."/>
            <person name="Fitzgerald M."/>
            <person name="Haas B."/>
            <person name="Abouelleil A."/>
            <person name="Allen A.W."/>
            <person name="Alvarado L."/>
            <person name="Arachchi H.M."/>
            <person name="Berlin A.M."/>
            <person name="Chapman S.B."/>
            <person name="Gainer-Dewar J."/>
            <person name="Goldberg J."/>
            <person name="Griggs A."/>
            <person name="Gujja S."/>
            <person name="Hansen M."/>
            <person name="Howarth C."/>
            <person name="Imamovic A."/>
            <person name="Ireland A."/>
            <person name="Larimer J."/>
            <person name="McCowan C."/>
            <person name="Murphy C."/>
            <person name="Pearson M."/>
            <person name="Poon T.W."/>
            <person name="Priest M."/>
            <person name="Roberts A."/>
            <person name="Saif S."/>
            <person name="Shea T."/>
            <person name="Sisk P."/>
            <person name="Sykes S."/>
            <person name="Wortman J."/>
            <person name="Nusbaum C."/>
            <person name="Birren B."/>
        </authorList>
    </citation>
    <scope>NUCLEOTIDE SEQUENCE [LARGE SCALE GENOMIC DNA]</scope>
    <source>
        <strain evidence="9 10">CBS 606.96</strain>
    </source>
</reference>
<protein>
    <recommendedName>
        <fullName evidence="8">Major facilitator superfamily (MFS) profile domain-containing protein</fullName>
    </recommendedName>
</protein>
<feature type="transmembrane region" description="Helical" evidence="7">
    <location>
        <begin position="456"/>
        <end position="477"/>
    </location>
</feature>
<name>W9YIS1_9EURO</name>
<dbReference type="PANTHER" id="PTHR43791">
    <property type="entry name" value="PERMEASE-RELATED"/>
    <property type="match status" value="1"/>
</dbReference>
<dbReference type="EMBL" id="AMGY01000001">
    <property type="protein sequence ID" value="EXJ92787.1"/>
    <property type="molecule type" value="Genomic_DNA"/>
</dbReference>
<organism evidence="9 10">
    <name type="scientific">Capronia epimyces CBS 606.96</name>
    <dbReference type="NCBI Taxonomy" id="1182542"/>
    <lineage>
        <taxon>Eukaryota</taxon>
        <taxon>Fungi</taxon>
        <taxon>Dikarya</taxon>
        <taxon>Ascomycota</taxon>
        <taxon>Pezizomycotina</taxon>
        <taxon>Eurotiomycetes</taxon>
        <taxon>Chaetothyriomycetidae</taxon>
        <taxon>Chaetothyriales</taxon>
        <taxon>Herpotrichiellaceae</taxon>
        <taxon>Capronia</taxon>
    </lineage>
</organism>
<proteinExistence type="inferred from homology"/>
<dbReference type="eggNOG" id="KOG2533">
    <property type="taxonomic scope" value="Eukaryota"/>
</dbReference>
<dbReference type="PROSITE" id="PS50850">
    <property type="entry name" value="MFS"/>
    <property type="match status" value="1"/>
</dbReference>
<dbReference type="GO" id="GO:0022857">
    <property type="term" value="F:transmembrane transporter activity"/>
    <property type="evidence" value="ECO:0007669"/>
    <property type="project" value="InterPro"/>
</dbReference>
<evidence type="ECO:0000256" key="7">
    <source>
        <dbReference type="SAM" id="Phobius"/>
    </source>
</evidence>
<dbReference type="AlphaFoldDB" id="W9YIS1"/>
<dbReference type="Proteomes" id="UP000019478">
    <property type="component" value="Unassembled WGS sequence"/>
</dbReference>
<dbReference type="InterPro" id="IPR020846">
    <property type="entry name" value="MFS_dom"/>
</dbReference>
<feature type="transmembrane region" description="Helical" evidence="7">
    <location>
        <begin position="335"/>
        <end position="355"/>
    </location>
</feature>
<feature type="transmembrane region" description="Helical" evidence="7">
    <location>
        <begin position="106"/>
        <end position="125"/>
    </location>
</feature>